<accession>A0A7J7M3L1</accession>
<protein>
    <recommendedName>
        <fullName evidence="2">Proline-tRNA ligase class II C-terminal domain-containing protein</fullName>
    </recommendedName>
</protein>
<gene>
    <name evidence="3" type="ORF">GIB67_016980</name>
</gene>
<dbReference type="Gene3D" id="3.30.110.30">
    <property type="entry name" value="C-terminal domain of ProRS"/>
    <property type="match status" value="1"/>
</dbReference>
<dbReference type="SMART" id="SM00946">
    <property type="entry name" value="ProRS-C_1"/>
    <property type="match status" value="1"/>
</dbReference>
<dbReference type="EMBL" id="JACGCM010001796">
    <property type="protein sequence ID" value="KAF6149442.1"/>
    <property type="molecule type" value="Genomic_DNA"/>
</dbReference>
<dbReference type="GO" id="GO:0006433">
    <property type="term" value="P:prolyl-tRNA aminoacylation"/>
    <property type="evidence" value="ECO:0007669"/>
    <property type="project" value="InterPro"/>
</dbReference>
<evidence type="ECO:0000313" key="3">
    <source>
        <dbReference type="EMBL" id="KAF6149442.1"/>
    </source>
</evidence>
<dbReference type="GO" id="GO:0005737">
    <property type="term" value="C:cytoplasm"/>
    <property type="evidence" value="ECO:0007669"/>
    <property type="project" value="InterPro"/>
</dbReference>
<dbReference type="AlphaFoldDB" id="A0A7J7M3L1"/>
<dbReference type="GO" id="GO:0004827">
    <property type="term" value="F:proline-tRNA ligase activity"/>
    <property type="evidence" value="ECO:0007669"/>
    <property type="project" value="InterPro"/>
</dbReference>
<evidence type="ECO:0000313" key="4">
    <source>
        <dbReference type="Proteomes" id="UP000541444"/>
    </source>
</evidence>
<feature type="compositionally biased region" description="Low complexity" evidence="1">
    <location>
        <begin position="66"/>
        <end position="81"/>
    </location>
</feature>
<comment type="caution">
    <text evidence="3">The sequence shown here is derived from an EMBL/GenBank/DDBJ whole genome shotgun (WGS) entry which is preliminary data.</text>
</comment>
<feature type="region of interest" description="Disordered" evidence="1">
    <location>
        <begin position="65"/>
        <end position="85"/>
    </location>
</feature>
<dbReference type="Pfam" id="PF09180">
    <property type="entry name" value="ProRS-C_1"/>
    <property type="match status" value="1"/>
</dbReference>
<dbReference type="SUPFAM" id="SSF64586">
    <property type="entry name" value="C-terminal domain of ProRS"/>
    <property type="match status" value="1"/>
</dbReference>
<dbReference type="InterPro" id="IPR017449">
    <property type="entry name" value="Pro-tRNA_synth_II"/>
</dbReference>
<feature type="domain" description="Proline-tRNA ligase class II C-terminal" evidence="2">
    <location>
        <begin position="182"/>
        <end position="256"/>
    </location>
</feature>
<name>A0A7J7M3L1_9MAGN</name>
<evidence type="ECO:0000259" key="2">
    <source>
        <dbReference type="SMART" id="SM00946"/>
    </source>
</evidence>
<organism evidence="3 4">
    <name type="scientific">Kingdonia uniflora</name>
    <dbReference type="NCBI Taxonomy" id="39325"/>
    <lineage>
        <taxon>Eukaryota</taxon>
        <taxon>Viridiplantae</taxon>
        <taxon>Streptophyta</taxon>
        <taxon>Embryophyta</taxon>
        <taxon>Tracheophyta</taxon>
        <taxon>Spermatophyta</taxon>
        <taxon>Magnoliopsida</taxon>
        <taxon>Ranunculales</taxon>
        <taxon>Circaeasteraceae</taxon>
        <taxon>Kingdonia</taxon>
    </lineage>
</organism>
<dbReference type="InterPro" id="IPR016061">
    <property type="entry name" value="Pro-tRNA_ligase_II_C"/>
</dbReference>
<dbReference type="GO" id="GO:0005524">
    <property type="term" value="F:ATP binding"/>
    <property type="evidence" value="ECO:0007669"/>
    <property type="project" value="InterPro"/>
</dbReference>
<sequence length="256" mass="28723">MEDSPVQSPKSIGPLQSRMVLEARLDSMERSLILQVALGRRNQVVREKEGMHVARMCCSKLYQTCSSKPNPSKPTNPDSPNLNFTTSEQHVFKSPVGFFPATSAHLEDRKRIKLQEKHVIKEGLTMKQVVDSGEEERQKGGATRVRHVVAKFYLPAPVMSTPKPRQHQPNKTGQTVMLPKQLQQFKLELNQASASMTTPTIVTDPRAIEYDADELRVKEETSATIRCFPFDQPEGTKTCLMTGNPAQEIAIFAKSY</sequence>
<dbReference type="Proteomes" id="UP000541444">
    <property type="component" value="Unassembled WGS sequence"/>
</dbReference>
<keyword evidence="4" id="KW-1185">Reference proteome</keyword>
<evidence type="ECO:0000256" key="1">
    <source>
        <dbReference type="SAM" id="MobiDB-lite"/>
    </source>
</evidence>
<dbReference type="OrthoDB" id="1730514at2759"/>
<proteinExistence type="predicted"/>
<reference evidence="3 4" key="1">
    <citation type="journal article" date="2020" name="IScience">
        <title>Genome Sequencing of the Endangered Kingdonia uniflora (Circaeasteraceae, Ranunculales) Reveals Potential Mechanisms of Evolutionary Specialization.</title>
        <authorList>
            <person name="Sun Y."/>
            <person name="Deng T."/>
            <person name="Zhang A."/>
            <person name="Moore M.J."/>
            <person name="Landis J.B."/>
            <person name="Lin N."/>
            <person name="Zhang H."/>
            <person name="Zhang X."/>
            <person name="Huang J."/>
            <person name="Zhang X."/>
            <person name="Sun H."/>
            <person name="Wang H."/>
        </authorList>
    </citation>
    <scope>NUCLEOTIDE SEQUENCE [LARGE SCALE GENOMIC DNA]</scope>
    <source>
        <strain evidence="3">TB1705</strain>
        <tissue evidence="3">Leaf</tissue>
    </source>
</reference>